<keyword evidence="3" id="KW-1185">Reference proteome</keyword>
<dbReference type="InterPro" id="IPR014030">
    <property type="entry name" value="Ketoacyl_synth_N"/>
</dbReference>
<dbReference type="Proteomes" id="UP001302443">
    <property type="component" value="Chromosome"/>
</dbReference>
<dbReference type="Pfam" id="PF13723">
    <property type="entry name" value="Ketoacyl-synt_2"/>
    <property type="match status" value="1"/>
</dbReference>
<accession>A0ABZ0N1P4</accession>
<evidence type="ECO:0000313" key="3">
    <source>
        <dbReference type="Proteomes" id="UP001302443"/>
    </source>
</evidence>
<name>A0ABZ0N1P4_9GAMM</name>
<dbReference type="RefSeq" id="WP_318626718.1">
    <property type="nucleotide sequence ID" value="NZ_CP135990.1"/>
</dbReference>
<protein>
    <submittedName>
        <fullName evidence="2">Beta-ketoacyl synthase chain length factor</fullName>
    </submittedName>
</protein>
<feature type="domain" description="Beta-ketoacyl synthase-like N-terminal" evidence="1">
    <location>
        <begin position="23"/>
        <end position="242"/>
    </location>
</feature>
<organism evidence="2 3">
    <name type="scientific">Providencia zhijiangensis</name>
    <dbReference type="NCBI Taxonomy" id="3053982"/>
    <lineage>
        <taxon>Bacteria</taxon>
        <taxon>Pseudomonadati</taxon>
        <taxon>Pseudomonadota</taxon>
        <taxon>Gammaproteobacteria</taxon>
        <taxon>Enterobacterales</taxon>
        <taxon>Morganellaceae</taxon>
        <taxon>Providencia</taxon>
    </lineage>
</organism>
<sequence>MSMKIKVLDWVALAPSLSSHDEWLAWSHGGSECIDETAPLPKCSQLPMMMARRLNNGSRLAVECGLTLYRRHQDIDAIVFSSRHGELERNQRILSELATQTPVSPTNFTMSVHNSAVGTLSIITKTNIPTSAISAGQDSFQQGLYEVLSLLLHQSKRVLFVDFDGDLPEAYNSVLPETCTRFPYACAFLLSSDESLTCSPMAAKAVHSSTPILPQSIQFIVGLLSDKPTFCVIGEGHVWQWNKQQSI</sequence>
<reference evidence="2 3" key="1">
    <citation type="submission" date="2023-09" db="EMBL/GenBank/DDBJ databases">
        <title>Genomic Revisitation and Reclassification of the Genus Providencia.</title>
        <authorList>
            <person name="Dong X."/>
        </authorList>
    </citation>
    <scope>NUCLEOTIDE SEQUENCE [LARGE SCALE GENOMIC DNA]</scope>
    <source>
        <strain evidence="2 3">D4759</strain>
    </source>
</reference>
<proteinExistence type="predicted"/>
<gene>
    <name evidence="2" type="ORF">QS795_000565</name>
</gene>
<evidence type="ECO:0000313" key="2">
    <source>
        <dbReference type="EMBL" id="WPA92304.1"/>
    </source>
</evidence>
<dbReference type="EMBL" id="CP135990">
    <property type="protein sequence ID" value="WPA92304.1"/>
    <property type="molecule type" value="Genomic_DNA"/>
</dbReference>
<evidence type="ECO:0000259" key="1">
    <source>
        <dbReference type="Pfam" id="PF13723"/>
    </source>
</evidence>